<keyword evidence="2" id="KW-1185">Reference proteome</keyword>
<sequence length="50" mass="5563">HGYVLDNAISPDIAEHWRACPADAERLAAQWTAEFSNGKKKRLADHEADS</sequence>
<dbReference type="AlphaFoldDB" id="A0A0J7YND8"/>
<protein>
    <submittedName>
        <fullName evidence="1">Uncharacterized protein</fullName>
    </submittedName>
</protein>
<organism evidence="1 2">
    <name type="scientific">Beta vulgaris subsp. vulgaris</name>
    <name type="common">Beet</name>
    <dbReference type="NCBI Taxonomy" id="3555"/>
    <lineage>
        <taxon>Eukaryota</taxon>
        <taxon>Viridiplantae</taxon>
        <taxon>Streptophyta</taxon>
        <taxon>Embryophyta</taxon>
        <taxon>Tracheophyta</taxon>
        <taxon>Spermatophyta</taxon>
        <taxon>Magnoliopsida</taxon>
        <taxon>eudicotyledons</taxon>
        <taxon>Gunneridae</taxon>
        <taxon>Pentapetalae</taxon>
        <taxon>Caryophyllales</taxon>
        <taxon>Chenopodiaceae</taxon>
        <taxon>Betoideae</taxon>
        <taxon>Beta</taxon>
    </lineage>
</organism>
<evidence type="ECO:0000313" key="1">
    <source>
        <dbReference type="EMBL" id="KMS65099.1"/>
    </source>
</evidence>
<feature type="non-terminal residue" evidence="1">
    <location>
        <position position="1"/>
    </location>
</feature>
<name>A0A0J7YND8_BETVV</name>
<proteinExistence type="predicted"/>
<accession>A0A0J7YND8</accession>
<reference evidence="1 2" key="1">
    <citation type="journal article" date="2014" name="Nature">
        <title>The genome of the recently domesticated crop plant sugar beet (Beta vulgaris).</title>
        <authorList>
            <person name="Dohm J.C."/>
            <person name="Minoche A.E."/>
            <person name="Holtgrawe D."/>
            <person name="Capella-Gutierrez S."/>
            <person name="Zakrzewski F."/>
            <person name="Tafer H."/>
            <person name="Rupp O."/>
            <person name="Sorensen T.R."/>
            <person name="Stracke R."/>
            <person name="Reinhardt R."/>
            <person name="Goesmann A."/>
            <person name="Kraft T."/>
            <person name="Schulz B."/>
            <person name="Stadler P.F."/>
            <person name="Schmidt T."/>
            <person name="Gabaldon T."/>
            <person name="Lehrach H."/>
            <person name="Weisshaar B."/>
            <person name="Himmelbauer H."/>
        </authorList>
    </citation>
    <scope>NUCLEOTIDE SEQUENCE [LARGE SCALE GENOMIC DNA]</scope>
    <source>
        <tissue evidence="1">Taproot</tissue>
    </source>
</reference>
<evidence type="ECO:0000313" key="2">
    <source>
        <dbReference type="Proteomes" id="UP000035740"/>
    </source>
</evidence>
<gene>
    <name evidence="1" type="ORF">BVRB_039460</name>
</gene>
<dbReference type="EMBL" id="KQ114749">
    <property type="protein sequence ID" value="KMS65099.1"/>
    <property type="molecule type" value="Genomic_DNA"/>
</dbReference>
<dbReference type="Gramene" id="KMS65099">
    <property type="protein sequence ID" value="KMS65099"/>
    <property type="gene ID" value="BVRB_039460"/>
</dbReference>
<dbReference type="Proteomes" id="UP000035740">
    <property type="component" value="Unassembled WGS sequence"/>
</dbReference>